<protein>
    <submittedName>
        <fullName evidence="1">Uncharacterized protein</fullName>
    </submittedName>
</protein>
<reference evidence="1 2" key="1">
    <citation type="submission" date="2024-03" db="EMBL/GenBank/DDBJ databases">
        <authorList>
            <person name="Martinez-Hernandez J."/>
        </authorList>
    </citation>
    <scope>NUCLEOTIDE SEQUENCE [LARGE SCALE GENOMIC DNA]</scope>
</reference>
<dbReference type="AlphaFoldDB" id="A0AAV1VXH9"/>
<dbReference type="EMBL" id="CAXHTB010000002">
    <property type="protein sequence ID" value="CAL0301745.1"/>
    <property type="molecule type" value="Genomic_DNA"/>
</dbReference>
<gene>
    <name evidence="1" type="ORF">LLUT_LOCUS2805</name>
</gene>
<name>A0AAV1VXH9_LUPLU</name>
<proteinExistence type="predicted"/>
<comment type="caution">
    <text evidence="1">The sequence shown here is derived from an EMBL/GenBank/DDBJ whole genome shotgun (WGS) entry which is preliminary data.</text>
</comment>
<accession>A0AAV1VXH9</accession>
<evidence type="ECO:0000313" key="2">
    <source>
        <dbReference type="Proteomes" id="UP001497480"/>
    </source>
</evidence>
<evidence type="ECO:0000313" key="1">
    <source>
        <dbReference type="EMBL" id="CAL0301745.1"/>
    </source>
</evidence>
<organism evidence="1 2">
    <name type="scientific">Lupinus luteus</name>
    <name type="common">European yellow lupine</name>
    <dbReference type="NCBI Taxonomy" id="3873"/>
    <lineage>
        <taxon>Eukaryota</taxon>
        <taxon>Viridiplantae</taxon>
        <taxon>Streptophyta</taxon>
        <taxon>Embryophyta</taxon>
        <taxon>Tracheophyta</taxon>
        <taxon>Spermatophyta</taxon>
        <taxon>Magnoliopsida</taxon>
        <taxon>eudicotyledons</taxon>
        <taxon>Gunneridae</taxon>
        <taxon>Pentapetalae</taxon>
        <taxon>rosids</taxon>
        <taxon>fabids</taxon>
        <taxon>Fabales</taxon>
        <taxon>Fabaceae</taxon>
        <taxon>Papilionoideae</taxon>
        <taxon>50 kb inversion clade</taxon>
        <taxon>genistoids sensu lato</taxon>
        <taxon>core genistoids</taxon>
        <taxon>Genisteae</taxon>
        <taxon>Lupinus</taxon>
    </lineage>
</organism>
<keyword evidence="2" id="KW-1185">Reference proteome</keyword>
<dbReference type="Proteomes" id="UP001497480">
    <property type="component" value="Unassembled WGS sequence"/>
</dbReference>
<sequence length="109" mass="11831">MLVYNHKGDLTIHATTIFTLVPFGIIGSTYQKSPHNITTFPPKGASQPIMCLSVRSTISKTYMSTIGASSQTIVVACVISFARSYCLLIAHTDDESGFRNILKCSLTTV</sequence>